<dbReference type="AlphaFoldDB" id="A0A3B0WXD8"/>
<dbReference type="EMBL" id="UOFI01000004">
    <property type="protein sequence ID" value="VAW60688.1"/>
    <property type="molecule type" value="Genomic_DNA"/>
</dbReference>
<sequence length="126" mass="14920">MNEYQLISDNLEPVTFQASNSQLSRRLHAAYIEFKNKHGLNHALLYVRHSIHGWRQVIDASGGFKRINNPLTLDYEELIFAVIHTLSESDRLHTAEQREEVREKKRQEERNMNAEIKRRSFHIIKP</sequence>
<proteinExistence type="predicted"/>
<evidence type="ECO:0000313" key="2">
    <source>
        <dbReference type="EMBL" id="VAW60688.1"/>
    </source>
</evidence>
<gene>
    <name evidence="2" type="ORF">MNBD_GAMMA09-1406</name>
</gene>
<name>A0A3B0WXD8_9ZZZZ</name>
<evidence type="ECO:0000256" key="1">
    <source>
        <dbReference type="SAM" id="MobiDB-lite"/>
    </source>
</evidence>
<feature type="region of interest" description="Disordered" evidence="1">
    <location>
        <begin position="93"/>
        <end position="112"/>
    </location>
</feature>
<accession>A0A3B0WXD8</accession>
<protein>
    <submittedName>
        <fullName evidence="2">Uncharacterized protein</fullName>
    </submittedName>
</protein>
<organism evidence="2">
    <name type="scientific">hydrothermal vent metagenome</name>
    <dbReference type="NCBI Taxonomy" id="652676"/>
    <lineage>
        <taxon>unclassified sequences</taxon>
        <taxon>metagenomes</taxon>
        <taxon>ecological metagenomes</taxon>
    </lineage>
</organism>
<reference evidence="2" key="1">
    <citation type="submission" date="2018-06" db="EMBL/GenBank/DDBJ databases">
        <authorList>
            <person name="Zhirakovskaya E."/>
        </authorList>
    </citation>
    <scope>NUCLEOTIDE SEQUENCE</scope>
</reference>